<dbReference type="NCBIfam" id="TIGR01727">
    <property type="entry name" value="oligo_HPY"/>
    <property type="match status" value="1"/>
</dbReference>
<dbReference type="RefSeq" id="WP_194703200.1">
    <property type="nucleotide sequence ID" value="NZ_JADKNH010000012.1"/>
</dbReference>
<dbReference type="SMART" id="SM00382">
    <property type="entry name" value="AAA"/>
    <property type="match status" value="1"/>
</dbReference>
<keyword evidence="3" id="KW-0813">Transport</keyword>
<keyword evidence="10" id="KW-1185">Reference proteome</keyword>
<protein>
    <submittedName>
        <fullName evidence="9">ABC transporter ATP-binding protein</fullName>
    </submittedName>
</protein>
<sequence length="330" mass="36437">MKVLEVNHLETSFAIKKNKFLAIRDVSLHVDEGEILGIVGESGSGKSVTMKSVVGILPSNGQVESGEILFRGTNLLQIKPEEKRALLGNDITMIFQDPMTALNPLKTIGYHIEEIIIRHQKVDRVSARKQAEAILNIVEIPDAKRRLTQYPHEFSGGMRQRVVIGMALVNSPQLLIADEPTTALDVTIQFQILKLIKKLQAKNKMAVVLITHDLAVVYNMCHRILVMYGGKILEEGTRTEIFDNPQHPYTLALMESIPNLESAEKSKLEPIEGIAPTLDNMPAGCPFAPRCKHAMAICGHEMPTKHTFSKTHSSYCHLNGSNPAHGGSDA</sequence>
<comment type="similarity">
    <text evidence="2">Belongs to the ABC transporter superfamily.</text>
</comment>
<evidence type="ECO:0000256" key="1">
    <source>
        <dbReference type="ARBA" id="ARBA00004202"/>
    </source>
</evidence>
<evidence type="ECO:0000256" key="7">
    <source>
        <dbReference type="ARBA" id="ARBA00023136"/>
    </source>
</evidence>
<reference evidence="9 10" key="1">
    <citation type="submission" date="2020-11" db="EMBL/GenBank/DDBJ databases">
        <title>Fusibacter basophilias sp. nov.</title>
        <authorList>
            <person name="Qiu D."/>
        </authorList>
    </citation>
    <scope>NUCLEOTIDE SEQUENCE [LARGE SCALE GENOMIC DNA]</scope>
    <source>
        <strain evidence="9 10">Q10-2</strain>
    </source>
</reference>
<dbReference type="InterPro" id="IPR003439">
    <property type="entry name" value="ABC_transporter-like_ATP-bd"/>
</dbReference>
<evidence type="ECO:0000256" key="6">
    <source>
        <dbReference type="ARBA" id="ARBA00022840"/>
    </source>
</evidence>
<dbReference type="EMBL" id="JADKNH010000012">
    <property type="protein sequence ID" value="MBF4694955.1"/>
    <property type="molecule type" value="Genomic_DNA"/>
</dbReference>
<keyword evidence="6 9" id="KW-0067">ATP-binding</keyword>
<dbReference type="SUPFAM" id="SSF52540">
    <property type="entry name" value="P-loop containing nucleoside triphosphate hydrolases"/>
    <property type="match status" value="1"/>
</dbReference>
<dbReference type="Pfam" id="PF00005">
    <property type="entry name" value="ABC_tran"/>
    <property type="match status" value="1"/>
</dbReference>
<dbReference type="PROSITE" id="PS50893">
    <property type="entry name" value="ABC_TRANSPORTER_2"/>
    <property type="match status" value="1"/>
</dbReference>
<evidence type="ECO:0000256" key="4">
    <source>
        <dbReference type="ARBA" id="ARBA00022475"/>
    </source>
</evidence>
<dbReference type="InterPro" id="IPR013563">
    <property type="entry name" value="Oligopep_ABC_C"/>
</dbReference>
<accession>A0ABR9ZWV7</accession>
<dbReference type="InterPro" id="IPR003593">
    <property type="entry name" value="AAA+_ATPase"/>
</dbReference>
<evidence type="ECO:0000256" key="2">
    <source>
        <dbReference type="ARBA" id="ARBA00005417"/>
    </source>
</evidence>
<organism evidence="9 10">
    <name type="scientific">Fusibacter ferrireducens</name>
    <dbReference type="NCBI Taxonomy" id="2785058"/>
    <lineage>
        <taxon>Bacteria</taxon>
        <taxon>Bacillati</taxon>
        <taxon>Bacillota</taxon>
        <taxon>Clostridia</taxon>
        <taxon>Eubacteriales</taxon>
        <taxon>Eubacteriales Family XII. Incertae Sedis</taxon>
        <taxon>Fusibacter</taxon>
    </lineage>
</organism>
<evidence type="ECO:0000313" key="9">
    <source>
        <dbReference type="EMBL" id="MBF4694955.1"/>
    </source>
</evidence>
<dbReference type="Pfam" id="PF08352">
    <property type="entry name" value="oligo_HPY"/>
    <property type="match status" value="1"/>
</dbReference>
<evidence type="ECO:0000256" key="5">
    <source>
        <dbReference type="ARBA" id="ARBA00022741"/>
    </source>
</evidence>
<dbReference type="PANTHER" id="PTHR43297">
    <property type="entry name" value="OLIGOPEPTIDE TRANSPORT ATP-BINDING PROTEIN APPD"/>
    <property type="match status" value="1"/>
</dbReference>
<dbReference type="CDD" id="cd03257">
    <property type="entry name" value="ABC_NikE_OppD_transporters"/>
    <property type="match status" value="1"/>
</dbReference>
<keyword evidence="4" id="KW-1003">Cell membrane</keyword>
<proteinExistence type="inferred from homology"/>
<dbReference type="Proteomes" id="UP000614200">
    <property type="component" value="Unassembled WGS sequence"/>
</dbReference>
<evidence type="ECO:0000256" key="3">
    <source>
        <dbReference type="ARBA" id="ARBA00022448"/>
    </source>
</evidence>
<evidence type="ECO:0000259" key="8">
    <source>
        <dbReference type="PROSITE" id="PS50893"/>
    </source>
</evidence>
<name>A0ABR9ZWV7_9FIRM</name>
<dbReference type="InterPro" id="IPR027417">
    <property type="entry name" value="P-loop_NTPase"/>
</dbReference>
<gene>
    <name evidence="9" type="ORF">ISU02_17795</name>
</gene>
<comment type="subcellular location">
    <subcellularLocation>
        <location evidence="1">Cell membrane</location>
        <topology evidence="1">Peripheral membrane protein</topology>
    </subcellularLocation>
</comment>
<keyword evidence="5" id="KW-0547">Nucleotide-binding</keyword>
<evidence type="ECO:0000313" key="10">
    <source>
        <dbReference type="Proteomes" id="UP000614200"/>
    </source>
</evidence>
<dbReference type="PANTHER" id="PTHR43297:SF2">
    <property type="entry name" value="DIPEPTIDE TRANSPORT ATP-BINDING PROTEIN DPPD"/>
    <property type="match status" value="1"/>
</dbReference>
<dbReference type="InterPro" id="IPR050388">
    <property type="entry name" value="ABC_Ni/Peptide_Import"/>
</dbReference>
<keyword evidence="7" id="KW-0472">Membrane</keyword>
<dbReference type="Gene3D" id="3.40.50.300">
    <property type="entry name" value="P-loop containing nucleotide triphosphate hydrolases"/>
    <property type="match status" value="1"/>
</dbReference>
<dbReference type="GO" id="GO:0005524">
    <property type="term" value="F:ATP binding"/>
    <property type="evidence" value="ECO:0007669"/>
    <property type="project" value="UniProtKB-KW"/>
</dbReference>
<comment type="caution">
    <text evidence="9">The sequence shown here is derived from an EMBL/GenBank/DDBJ whole genome shotgun (WGS) entry which is preliminary data.</text>
</comment>
<dbReference type="InterPro" id="IPR017871">
    <property type="entry name" value="ABC_transporter-like_CS"/>
</dbReference>
<feature type="domain" description="ABC transporter" evidence="8">
    <location>
        <begin position="4"/>
        <end position="254"/>
    </location>
</feature>
<dbReference type="PROSITE" id="PS00211">
    <property type="entry name" value="ABC_TRANSPORTER_1"/>
    <property type="match status" value="1"/>
</dbReference>